<evidence type="ECO:0000256" key="2">
    <source>
        <dbReference type="SAM" id="SignalP"/>
    </source>
</evidence>
<evidence type="ECO:0000256" key="1">
    <source>
        <dbReference type="SAM" id="MobiDB-lite"/>
    </source>
</evidence>
<sequence length="93" mass="8915">MKCIAIFLSLMFGSLPFALAQSNSGGSAAGQTTTSSSSVQGTAGTNVGGTVNTNQGNSYGNNATGGANPGHDRTGQPATSNSTSGSSIQGGGK</sequence>
<dbReference type="AlphaFoldDB" id="A0A410V222"/>
<feature type="region of interest" description="Disordered" evidence="1">
    <location>
        <begin position="22"/>
        <end position="93"/>
    </location>
</feature>
<proteinExistence type="predicted"/>
<reference evidence="4 5" key="2">
    <citation type="submission" date="2018-06" db="EMBL/GenBank/DDBJ databases">
        <title>Comparative genomics of rhizobia nodulating Arachis hypogaea in China.</title>
        <authorList>
            <person name="Li Y."/>
        </authorList>
    </citation>
    <scope>NUCLEOTIDE SEQUENCE [LARGE SCALE GENOMIC DNA]</scope>
    <source>
        <strain evidence="4 5">CCBAU 51658</strain>
    </source>
</reference>
<accession>A0A410V222</accession>
<dbReference type="Proteomes" id="UP000593880">
    <property type="component" value="Chromosome"/>
</dbReference>
<evidence type="ECO:0000313" key="6">
    <source>
        <dbReference type="Proteomes" id="UP000625079"/>
    </source>
</evidence>
<dbReference type="RefSeq" id="WP_128964364.1">
    <property type="nucleotide sequence ID" value="NZ_BMHC01000001.1"/>
</dbReference>
<feature type="signal peptide" evidence="2">
    <location>
        <begin position="1"/>
        <end position="20"/>
    </location>
</feature>
<keyword evidence="2" id="KW-0732">Signal</keyword>
<organism evidence="3 6">
    <name type="scientific">Bradyrhizobium guangdongense</name>
    <dbReference type="NCBI Taxonomy" id="1325090"/>
    <lineage>
        <taxon>Bacteria</taxon>
        <taxon>Pseudomonadati</taxon>
        <taxon>Pseudomonadota</taxon>
        <taxon>Alphaproteobacteria</taxon>
        <taxon>Hyphomicrobiales</taxon>
        <taxon>Nitrobacteraceae</taxon>
        <taxon>Bradyrhizobium</taxon>
    </lineage>
</organism>
<dbReference type="Proteomes" id="UP000625079">
    <property type="component" value="Unassembled WGS sequence"/>
</dbReference>
<evidence type="ECO:0000313" key="4">
    <source>
        <dbReference type="EMBL" id="QOZ58746.1"/>
    </source>
</evidence>
<feature type="compositionally biased region" description="Low complexity" evidence="1">
    <location>
        <begin position="22"/>
        <end position="57"/>
    </location>
</feature>
<name>A0A410V222_9BRAD</name>
<protein>
    <recommendedName>
        <fullName evidence="7">Oxidoreductase</fullName>
    </recommendedName>
</protein>
<feature type="compositionally biased region" description="Polar residues" evidence="1">
    <location>
        <begin position="76"/>
        <end position="87"/>
    </location>
</feature>
<evidence type="ECO:0000313" key="3">
    <source>
        <dbReference type="EMBL" id="GGI19765.1"/>
    </source>
</evidence>
<gene>
    <name evidence="3" type="ORF">GCM10010987_05990</name>
    <name evidence="4" type="ORF">XH86_08375</name>
</gene>
<reference evidence="3" key="3">
    <citation type="submission" date="2022-12" db="EMBL/GenBank/DDBJ databases">
        <authorList>
            <person name="Sun Q."/>
            <person name="Zhou Y."/>
        </authorList>
    </citation>
    <scope>NUCLEOTIDE SEQUENCE</scope>
    <source>
        <strain evidence="3">CGMCC 1.15034</strain>
    </source>
</reference>
<evidence type="ECO:0008006" key="7">
    <source>
        <dbReference type="Google" id="ProtNLM"/>
    </source>
</evidence>
<keyword evidence="5" id="KW-1185">Reference proteome</keyword>
<reference evidence="3" key="1">
    <citation type="journal article" date="2014" name="Int. J. Syst. Evol. Microbiol.">
        <title>Complete genome sequence of Corynebacterium casei LMG S-19264T (=DSM 44701T), isolated from a smear-ripened cheese.</title>
        <authorList>
            <consortium name="US DOE Joint Genome Institute (JGI-PGF)"/>
            <person name="Walter F."/>
            <person name="Albersmeier A."/>
            <person name="Kalinowski J."/>
            <person name="Ruckert C."/>
        </authorList>
    </citation>
    <scope>NUCLEOTIDE SEQUENCE</scope>
    <source>
        <strain evidence="3">CGMCC 1.15034</strain>
    </source>
</reference>
<evidence type="ECO:0000313" key="5">
    <source>
        <dbReference type="Proteomes" id="UP000593880"/>
    </source>
</evidence>
<feature type="chain" id="PRO_5043669080" description="Oxidoreductase" evidence="2">
    <location>
        <begin position="21"/>
        <end position="93"/>
    </location>
</feature>
<dbReference type="EMBL" id="CP030057">
    <property type="protein sequence ID" value="QOZ58746.1"/>
    <property type="molecule type" value="Genomic_DNA"/>
</dbReference>
<dbReference type="EMBL" id="BMHC01000001">
    <property type="protein sequence ID" value="GGI19765.1"/>
    <property type="molecule type" value="Genomic_DNA"/>
</dbReference>